<keyword evidence="1" id="KW-0472">Membrane</keyword>
<reference evidence="3" key="1">
    <citation type="journal article" date="2023" name="bioRxiv">
        <title>Improved chromosome-level genome assembly for marigold (Tagetes erecta).</title>
        <authorList>
            <person name="Jiang F."/>
            <person name="Yuan L."/>
            <person name="Wang S."/>
            <person name="Wang H."/>
            <person name="Xu D."/>
            <person name="Wang A."/>
            <person name="Fan W."/>
        </authorList>
    </citation>
    <scope>NUCLEOTIDE SEQUENCE</scope>
    <source>
        <strain evidence="3">WSJ</strain>
        <tissue evidence="3">Leaf</tissue>
    </source>
</reference>
<gene>
    <name evidence="3" type="ORF">QVD17_05827</name>
</gene>
<protein>
    <recommendedName>
        <fullName evidence="2">Reverse transcriptase zinc-binding domain-containing protein</fullName>
    </recommendedName>
</protein>
<organism evidence="3 4">
    <name type="scientific">Tagetes erecta</name>
    <name type="common">African marigold</name>
    <dbReference type="NCBI Taxonomy" id="13708"/>
    <lineage>
        <taxon>Eukaryota</taxon>
        <taxon>Viridiplantae</taxon>
        <taxon>Streptophyta</taxon>
        <taxon>Embryophyta</taxon>
        <taxon>Tracheophyta</taxon>
        <taxon>Spermatophyta</taxon>
        <taxon>Magnoliopsida</taxon>
        <taxon>eudicotyledons</taxon>
        <taxon>Gunneridae</taxon>
        <taxon>Pentapetalae</taxon>
        <taxon>asterids</taxon>
        <taxon>campanulids</taxon>
        <taxon>Asterales</taxon>
        <taxon>Asteraceae</taxon>
        <taxon>Asteroideae</taxon>
        <taxon>Heliantheae alliance</taxon>
        <taxon>Tageteae</taxon>
        <taxon>Tagetes</taxon>
    </lineage>
</organism>
<dbReference type="PANTHER" id="PTHR33116">
    <property type="entry name" value="REVERSE TRANSCRIPTASE ZINC-BINDING DOMAIN-CONTAINING PROTEIN-RELATED-RELATED"/>
    <property type="match status" value="1"/>
</dbReference>
<evidence type="ECO:0000256" key="1">
    <source>
        <dbReference type="SAM" id="Phobius"/>
    </source>
</evidence>
<dbReference type="AlphaFoldDB" id="A0AAD8LEJ7"/>
<feature type="domain" description="Reverse transcriptase zinc-binding" evidence="2">
    <location>
        <begin position="115"/>
        <end position="200"/>
    </location>
</feature>
<comment type="caution">
    <text evidence="3">The sequence shown here is derived from an EMBL/GenBank/DDBJ whole genome shotgun (WGS) entry which is preliminary data.</text>
</comment>
<proteinExistence type="predicted"/>
<keyword evidence="1" id="KW-0812">Transmembrane</keyword>
<dbReference type="Pfam" id="PF13966">
    <property type="entry name" value="zf-RVT"/>
    <property type="match status" value="1"/>
</dbReference>
<keyword evidence="4" id="KW-1185">Reference proteome</keyword>
<dbReference type="EMBL" id="JAUHHV010000001">
    <property type="protein sequence ID" value="KAK1440002.1"/>
    <property type="molecule type" value="Genomic_DNA"/>
</dbReference>
<dbReference type="PANTHER" id="PTHR33116:SF78">
    <property type="entry name" value="OS12G0587133 PROTEIN"/>
    <property type="match status" value="1"/>
</dbReference>
<accession>A0AAD8LEJ7</accession>
<feature type="transmembrane region" description="Helical" evidence="1">
    <location>
        <begin position="233"/>
        <end position="251"/>
    </location>
</feature>
<dbReference type="InterPro" id="IPR026960">
    <property type="entry name" value="RVT-Znf"/>
</dbReference>
<evidence type="ECO:0000313" key="3">
    <source>
        <dbReference type="EMBL" id="KAK1440002.1"/>
    </source>
</evidence>
<dbReference type="Proteomes" id="UP001229421">
    <property type="component" value="Unassembled WGS sequence"/>
</dbReference>
<sequence>MRIVALVAHLIYGSPTAEFSMTRGLRQGDPISPFLFILVMEAFNIALNSAGKEGLVTGIRLPNNGPVVSQVLFADDALLMGEWSLSNCINLSLHNHHPSQRVDSWSWAGDASGEFSVHSLRNILEHNRVPVDFSPFSWLPWIPLKVRCLGWRVSLDKIASKHALIRRGVKINSSKCSLCFGSEETNSHILKECPFAKQIWSHVFNWIGYSVDLAMPFKEFMEAIDQMGVSKNLNFAIFSIFMAAFWLIWTARNEFIFSAKPLSVSRVVDKIKVHTYERWSNVVGMERQGSYLSICLALVNRQRGDLEILMTMKMMSLAPNRQKKLALVMCILH</sequence>
<name>A0AAD8LEJ7_TARER</name>
<keyword evidence="1" id="KW-1133">Transmembrane helix</keyword>
<evidence type="ECO:0000313" key="4">
    <source>
        <dbReference type="Proteomes" id="UP001229421"/>
    </source>
</evidence>
<evidence type="ECO:0000259" key="2">
    <source>
        <dbReference type="Pfam" id="PF13966"/>
    </source>
</evidence>